<evidence type="ECO:0000313" key="1">
    <source>
        <dbReference type="EMBL" id="CAG8445878.1"/>
    </source>
</evidence>
<dbReference type="EMBL" id="CAJVPQ010000102">
    <property type="protein sequence ID" value="CAG8445878.1"/>
    <property type="molecule type" value="Genomic_DNA"/>
</dbReference>
<dbReference type="AlphaFoldDB" id="A0A9N8VFA4"/>
<evidence type="ECO:0000313" key="2">
    <source>
        <dbReference type="Proteomes" id="UP000789570"/>
    </source>
</evidence>
<accession>A0A9N8VFA4</accession>
<protein>
    <submittedName>
        <fullName evidence="1">15633_t:CDS:1</fullName>
    </submittedName>
</protein>
<dbReference type="OrthoDB" id="2433013at2759"/>
<dbReference type="Proteomes" id="UP000789570">
    <property type="component" value="Unassembled WGS sequence"/>
</dbReference>
<proteinExistence type="predicted"/>
<reference evidence="1" key="1">
    <citation type="submission" date="2021-06" db="EMBL/GenBank/DDBJ databases">
        <authorList>
            <person name="Kallberg Y."/>
            <person name="Tangrot J."/>
            <person name="Rosling A."/>
        </authorList>
    </citation>
    <scope>NUCLEOTIDE SEQUENCE</scope>
    <source>
        <strain evidence="1">UK204</strain>
    </source>
</reference>
<comment type="caution">
    <text evidence="1">The sequence shown here is derived from an EMBL/GenBank/DDBJ whole genome shotgun (WGS) entry which is preliminary data.</text>
</comment>
<keyword evidence="2" id="KW-1185">Reference proteome</keyword>
<name>A0A9N8VFA4_9GLOM</name>
<sequence length="113" mass="13019">MSRSFGYRPRPYYYGLSGRNNYGHINEYYWANTTESFIFSLGNGNDLKNLTISRVVNESVAMYESNYQNMALNFGNSDLVINNNTGTCNQAQYESKILDTNSFTIEEMEIFTL</sequence>
<gene>
    <name evidence="1" type="ORF">FCALED_LOCUS891</name>
</gene>
<organism evidence="1 2">
    <name type="scientific">Funneliformis caledonium</name>
    <dbReference type="NCBI Taxonomy" id="1117310"/>
    <lineage>
        <taxon>Eukaryota</taxon>
        <taxon>Fungi</taxon>
        <taxon>Fungi incertae sedis</taxon>
        <taxon>Mucoromycota</taxon>
        <taxon>Glomeromycotina</taxon>
        <taxon>Glomeromycetes</taxon>
        <taxon>Glomerales</taxon>
        <taxon>Glomeraceae</taxon>
        <taxon>Funneliformis</taxon>
    </lineage>
</organism>